<protein>
    <recommendedName>
        <fullName evidence="9">Type-1 angiotensin II receptor</fullName>
    </recommendedName>
</protein>
<organism evidence="11 12">
    <name type="scientific">Phrynocephalus forsythii</name>
    <dbReference type="NCBI Taxonomy" id="171643"/>
    <lineage>
        <taxon>Eukaryota</taxon>
        <taxon>Metazoa</taxon>
        <taxon>Chordata</taxon>
        <taxon>Craniata</taxon>
        <taxon>Vertebrata</taxon>
        <taxon>Euteleostomi</taxon>
        <taxon>Lepidosauria</taxon>
        <taxon>Squamata</taxon>
        <taxon>Bifurcata</taxon>
        <taxon>Unidentata</taxon>
        <taxon>Episquamata</taxon>
        <taxon>Toxicofera</taxon>
        <taxon>Iguania</taxon>
        <taxon>Acrodonta</taxon>
        <taxon>Agamidae</taxon>
        <taxon>Agaminae</taxon>
        <taxon>Phrynocephalus</taxon>
    </lineage>
</organism>
<dbReference type="GO" id="GO:0007204">
    <property type="term" value="P:positive regulation of cytosolic calcium ion concentration"/>
    <property type="evidence" value="ECO:0007669"/>
    <property type="project" value="TreeGrafter"/>
</dbReference>
<keyword evidence="5 9" id="KW-0472">Membrane</keyword>
<evidence type="ECO:0000256" key="5">
    <source>
        <dbReference type="ARBA" id="ARBA00023136"/>
    </source>
</evidence>
<evidence type="ECO:0000256" key="3">
    <source>
        <dbReference type="ARBA" id="ARBA00022989"/>
    </source>
</evidence>
<dbReference type="GO" id="GO:0019957">
    <property type="term" value="F:C-C chemokine binding"/>
    <property type="evidence" value="ECO:0007669"/>
    <property type="project" value="TreeGrafter"/>
</dbReference>
<dbReference type="InterPro" id="IPR017452">
    <property type="entry name" value="GPCR_Rhodpsn_7TM"/>
</dbReference>
<dbReference type="PANTHER" id="PTHR10489:SF954">
    <property type="entry name" value="G PROTEIN-COUPLED RECEPTOR 25"/>
    <property type="match status" value="1"/>
</dbReference>
<sequence length="362" mass="40940">MAENWSSSLESDIVDSYGSDAMNDEICLLEELPFAYIFIPSLYFTIFLIGFLGNLFVILLVAQKKSIMRLVDTFVLNLAIADLLFVCTLPFWAVSEALSYWCFGEVLCKLSSYAISVNRCSSILFLTGMSVERFLVMVKRWDSRSIGTKKNIAVSCGCIWVISLLLGIPSLVFRKLIPVGDSRSLCMDEELPAIFILVMLILTFLLPLGVILFCYCSIFSKLRGHIRLGRRRNNALKIILSVIAAFIFLWLPFNIFKTFVTFAVDWSMDLSCHLLMALTWGLTISICLAFTNSCINPIIYVFMDQHFRQQFLKDFLGFCRRRGNVQSSALSLSSTETSLLFVNRKKFTSATSTLAGDPNSRR</sequence>
<reference evidence="11" key="1">
    <citation type="journal article" date="2023" name="DNA Res.">
        <title>Chromosome-level genome assembly of Phrynocephalus forsythii using third-generation DNA sequencing and Hi-C analysis.</title>
        <authorList>
            <person name="Qi Y."/>
            <person name="Zhao W."/>
            <person name="Zhao Y."/>
            <person name="Niu C."/>
            <person name="Cao S."/>
            <person name="Zhang Y."/>
        </authorList>
    </citation>
    <scope>NUCLEOTIDE SEQUENCE</scope>
    <source>
        <tissue evidence="11">Muscle</tissue>
    </source>
</reference>
<feature type="transmembrane region" description="Helical" evidence="9">
    <location>
        <begin position="235"/>
        <end position="253"/>
    </location>
</feature>
<dbReference type="GO" id="GO:0006955">
    <property type="term" value="P:immune response"/>
    <property type="evidence" value="ECO:0007669"/>
    <property type="project" value="TreeGrafter"/>
</dbReference>
<evidence type="ECO:0000313" key="11">
    <source>
        <dbReference type="EMBL" id="KAJ7332903.1"/>
    </source>
</evidence>
<feature type="domain" description="G-protein coupled receptors family 1 profile" evidence="10">
    <location>
        <begin position="53"/>
        <end position="300"/>
    </location>
</feature>
<dbReference type="GO" id="GO:0001596">
    <property type="term" value="F:angiotensin type I receptor activity"/>
    <property type="evidence" value="ECO:0007669"/>
    <property type="project" value="UniProtKB-UniRule"/>
</dbReference>
<keyword evidence="7 8" id="KW-0807">Transducer</keyword>
<dbReference type="GO" id="GO:0019722">
    <property type="term" value="P:calcium-mediated signaling"/>
    <property type="evidence" value="ECO:0007669"/>
    <property type="project" value="TreeGrafter"/>
</dbReference>
<dbReference type="GO" id="GO:0060326">
    <property type="term" value="P:cell chemotaxis"/>
    <property type="evidence" value="ECO:0007669"/>
    <property type="project" value="TreeGrafter"/>
</dbReference>
<feature type="non-terminal residue" evidence="11">
    <location>
        <position position="362"/>
    </location>
</feature>
<dbReference type="InterPro" id="IPR050119">
    <property type="entry name" value="CCR1-9-like"/>
</dbReference>
<dbReference type="SUPFAM" id="SSF81321">
    <property type="entry name" value="Family A G protein-coupled receptor-like"/>
    <property type="match status" value="1"/>
</dbReference>
<feature type="transmembrane region" description="Helical" evidence="9">
    <location>
        <begin position="113"/>
        <end position="131"/>
    </location>
</feature>
<feature type="transmembrane region" description="Helical" evidence="9">
    <location>
        <begin position="74"/>
        <end position="93"/>
    </location>
</feature>
<evidence type="ECO:0000256" key="2">
    <source>
        <dbReference type="ARBA" id="ARBA00022692"/>
    </source>
</evidence>
<comment type="similarity">
    <text evidence="8">Belongs to the G-protein coupled receptor 1 family.</text>
</comment>
<accession>A0A9Q0Y0I3</accession>
<keyword evidence="3 9" id="KW-1133">Transmembrane helix</keyword>
<dbReference type="OrthoDB" id="8935849at2759"/>
<keyword evidence="2 8" id="KW-0812">Transmembrane</keyword>
<dbReference type="GO" id="GO:0009897">
    <property type="term" value="C:external side of plasma membrane"/>
    <property type="evidence" value="ECO:0007669"/>
    <property type="project" value="TreeGrafter"/>
</dbReference>
<dbReference type="InterPro" id="IPR000190">
    <property type="entry name" value="ATII_AT1_rcpt"/>
</dbReference>
<feature type="transmembrane region" description="Helical" evidence="9">
    <location>
        <begin position="193"/>
        <end position="215"/>
    </location>
</feature>
<evidence type="ECO:0000256" key="9">
    <source>
        <dbReference type="RuleBase" id="RU368058"/>
    </source>
</evidence>
<keyword evidence="9" id="KW-1003">Cell membrane</keyword>
<evidence type="ECO:0000256" key="8">
    <source>
        <dbReference type="RuleBase" id="RU000688"/>
    </source>
</evidence>
<dbReference type="AlphaFoldDB" id="A0A9Q0Y0I3"/>
<evidence type="ECO:0000256" key="1">
    <source>
        <dbReference type="ARBA" id="ARBA00004141"/>
    </source>
</evidence>
<dbReference type="Gene3D" id="1.20.1070.10">
    <property type="entry name" value="Rhodopsin 7-helix transmembrane proteins"/>
    <property type="match status" value="1"/>
</dbReference>
<dbReference type="PRINTS" id="PR00237">
    <property type="entry name" value="GPCRRHODOPSN"/>
</dbReference>
<evidence type="ECO:0000259" key="10">
    <source>
        <dbReference type="PROSITE" id="PS50262"/>
    </source>
</evidence>
<dbReference type="PROSITE" id="PS00237">
    <property type="entry name" value="G_PROTEIN_RECEP_F1_1"/>
    <property type="match status" value="1"/>
</dbReference>
<feature type="transmembrane region" description="Helical" evidence="9">
    <location>
        <begin position="34"/>
        <end position="62"/>
    </location>
</feature>
<evidence type="ECO:0000256" key="4">
    <source>
        <dbReference type="ARBA" id="ARBA00023040"/>
    </source>
</evidence>
<keyword evidence="12" id="KW-1185">Reference proteome</keyword>
<feature type="transmembrane region" description="Helical" evidence="9">
    <location>
        <begin position="273"/>
        <end position="303"/>
    </location>
</feature>
<evidence type="ECO:0000313" key="12">
    <source>
        <dbReference type="Proteomes" id="UP001142489"/>
    </source>
</evidence>
<dbReference type="Pfam" id="PF00001">
    <property type="entry name" value="7tm_1"/>
    <property type="match status" value="1"/>
</dbReference>
<dbReference type="EMBL" id="JAPFRF010000005">
    <property type="protein sequence ID" value="KAJ7332903.1"/>
    <property type="molecule type" value="Genomic_DNA"/>
</dbReference>
<dbReference type="PANTHER" id="PTHR10489">
    <property type="entry name" value="CELL ADHESION MOLECULE"/>
    <property type="match status" value="1"/>
</dbReference>
<dbReference type="PROSITE" id="PS50262">
    <property type="entry name" value="G_PROTEIN_RECEP_F1_2"/>
    <property type="match status" value="1"/>
</dbReference>
<comment type="function">
    <text evidence="9">Receptor for angiotensin II, a vasoconstricting peptide, which acts as a key regulator of blood pressure and sodium retention by the kidney. The activated receptor in turn couples to G-alpha proteins G(q) and thus activates phospholipase C and increases the cytosolic Ca(2+) concentrations, which in turn triggers cellular responses such as stimulation of protein kinase C.</text>
</comment>
<proteinExistence type="inferred from homology"/>
<name>A0A9Q0Y0I3_9SAUR</name>
<dbReference type="InterPro" id="IPR000276">
    <property type="entry name" value="GPCR_Rhodpsn"/>
</dbReference>
<gene>
    <name evidence="11" type="ORF">JRQ81_015083</name>
</gene>
<dbReference type="GO" id="GO:0019229">
    <property type="term" value="P:regulation of vasoconstriction"/>
    <property type="evidence" value="ECO:0007669"/>
    <property type="project" value="UniProtKB-UniRule"/>
</dbReference>
<evidence type="ECO:0000256" key="6">
    <source>
        <dbReference type="ARBA" id="ARBA00023170"/>
    </source>
</evidence>
<keyword evidence="4 8" id="KW-0297">G-protein coupled receptor</keyword>
<comment type="caution">
    <text evidence="11">The sequence shown here is derived from an EMBL/GenBank/DDBJ whole genome shotgun (WGS) entry which is preliminary data.</text>
</comment>
<keyword evidence="6 8" id="KW-0675">Receptor</keyword>
<dbReference type="GO" id="GO:0016493">
    <property type="term" value="F:C-C chemokine receptor activity"/>
    <property type="evidence" value="ECO:0007669"/>
    <property type="project" value="TreeGrafter"/>
</dbReference>
<dbReference type="Proteomes" id="UP001142489">
    <property type="component" value="Unassembled WGS sequence"/>
</dbReference>
<feature type="transmembrane region" description="Helical" evidence="9">
    <location>
        <begin position="152"/>
        <end position="173"/>
    </location>
</feature>
<dbReference type="GO" id="GO:0004945">
    <property type="term" value="F:angiotensin type II receptor activity"/>
    <property type="evidence" value="ECO:0007669"/>
    <property type="project" value="UniProtKB-UniRule"/>
</dbReference>
<evidence type="ECO:0000256" key="7">
    <source>
        <dbReference type="ARBA" id="ARBA00023224"/>
    </source>
</evidence>
<dbReference type="PRINTS" id="PR00635">
    <property type="entry name" value="ANGIOTENSN1R"/>
</dbReference>
<comment type="subcellular location">
    <subcellularLocation>
        <location evidence="9">Cell membrane</location>
        <topology evidence="9">Multi-pass membrane protein</topology>
    </subcellularLocation>
    <subcellularLocation>
        <location evidence="1">Membrane</location>
        <topology evidence="1">Multi-pass membrane protein</topology>
    </subcellularLocation>
</comment>